<evidence type="ECO:0000313" key="2">
    <source>
        <dbReference type="EMBL" id="MBL0422771.1"/>
    </source>
</evidence>
<dbReference type="RefSeq" id="WP_201685904.1">
    <property type="nucleotide sequence ID" value="NZ_JAEQNA010000009.1"/>
</dbReference>
<feature type="region of interest" description="Disordered" evidence="1">
    <location>
        <begin position="1"/>
        <end position="38"/>
    </location>
</feature>
<proteinExistence type="predicted"/>
<organism evidence="2 3">
    <name type="scientific">Ramlibacter aurantiacus</name>
    <dbReference type="NCBI Taxonomy" id="2801330"/>
    <lineage>
        <taxon>Bacteria</taxon>
        <taxon>Pseudomonadati</taxon>
        <taxon>Pseudomonadota</taxon>
        <taxon>Betaproteobacteria</taxon>
        <taxon>Burkholderiales</taxon>
        <taxon>Comamonadaceae</taxon>
        <taxon>Ramlibacter</taxon>
    </lineage>
</organism>
<dbReference type="EMBL" id="JAEQNA010000009">
    <property type="protein sequence ID" value="MBL0422771.1"/>
    <property type="molecule type" value="Genomic_DNA"/>
</dbReference>
<gene>
    <name evidence="2" type="ORF">JI739_20720</name>
</gene>
<reference evidence="2" key="1">
    <citation type="submission" date="2021-01" db="EMBL/GenBank/DDBJ databases">
        <title>Ramlibacter sp. strain AW1 16S ribosomal RNA gene Genome sequencing and assembly.</title>
        <authorList>
            <person name="Kang M."/>
        </authorList>
    </citation>
    <scope>NUCLEOTIDE SEQUENCE</scope>
    <source>
        <strain evidence="2">AW1</strain>
    </source>
</reference>
<protein>
    <submittedName>
        <fullName evidence="2">Uncharacterized protein</fullName>
    </submittedName>
</protein>
<comment type="caution">
    <text evidence="2">The sequence shown here is derived from an EMBL/GenBank/DDBJ whole genome shotgun (WGS) entry which is preliminary data.</text>
</comment>
<accession>A0A936ZUF5</accession>
<dbReference type="AlphaFoldDB" id="A0A936ZUF5"/>
<sequence>MNTSPSTPAPPPLSKTSGGTRQPRKDVRGAGTQGPGTRIAGNAAIGALSVGTWFGSSFALANWLRAAGPPHAKVLAGFALPMAGFTSGLTEHALREWSGVRATPPQQPSLAHDAVPSLIFFTVNAGYHGLRLPAFPATTPAGAAVTLGLSLAATGLAGAATEAVAQASRTTPVSAEATRASNPDGFRTGIGRANGLLPLALLGQCTGALAMRGPPPPSRARSLALTSSAVAAFGWTFRRVLAPGESGEAPAHAPDT</sequence>
<dbReference type="Proteomes" id="UP000613011">
    <property type="component" value="Unassembled WGS sequence"/>
</dbReference>
<evidence type="ECO:0000313" key="3">
    <source>
        <dbReference type="Proteomes" id="UP000613011"/>
    </source>
</evidence>
<keyword evidence="3" id="KW-1185">Reference proteome</keyword>
<name>A0A936ZUF5_9BURK</name>
<evidence type="ECO:0000256" key="1">
    <source>
        <dbReference type="SAM" id="MobiDB-lite"/>
    </source>
</evidence>